<name>B7GIW5_ANOFW</name>
<dbReference type="PROSITE" id="PS50943">
    <property type="entry name" value="HTH_CROC1"/>
    <property type="match status" value="1"/>
</dbReference>
<reference evidence="3 4" key="1">
    <citation type="journal article" date="2008" name="Genome Biol.">
        <title>Encapsulated in silica: genome, proteome and physiology of the thermophilic bacterium Anoxybacillus flavithermus WK1.</title>
        <authorList>
            <person name="Saw J.H."/>
            <person name="Mountain B.W."/>
            <person name="Feng L."/>
            <person name="Omelchenko M.V."/>
            <person name="Hou S."/>
            <person name="Saito J.A."/>
            <person name="Stott M.B."/>
            <person name="Li D."/>
            <person name="Zhao G."/>
            <person name="Wu J."/>
            <person name="Galperin M.Y."/>
            <person name="Koonin E.V."/>
            <person name="Makarova K.S."/>
            <person name="Wolf Y.I."/>
            <person name="Rigden D.J."/>
            <person name="Dunfield P.F."/>
            <person name="Wang L."/>
            <person name="Alam M."/>
        </authorList>
    </citation>
    <scope>NUCLEOTIDE SEQUENCE [LARGE SCALE GENOMIC DNA]</scope>
    <source>
        <strain evidence="4">DSM 21510 / WK1</strain>
    </source>
</reference>
<sequence length="115" mass="13735">MERRNLFMISFGDRLQELRNKMKLRQEDVAKKIGVGRTTYAMYEQGKREPDYETLLKIANFFGVSVDYLLTGQDKTDNEKNLFFFDMEGLSEQEIEEIKKHIEFIKWKAKQERGN</sequence>
<evidence type="ECO:0000259" key="2">
    <source>
        <dbReference type="PROSITE" id="PS50943"/>
    </source>
</evidence>
<dbReference type="KEGG" id="afl:Aflv_0778"/>
<dbReference type="PANTHER" id="PTHR46558:SF11">
    <property type="entry name" value="HTH-TYPE TRANSCRIPTIONAL REGULATOR XRE"/>
    <property type="match status" value="1"/>
</dbReference>
<gene>
    <name evidence="3" type="primary">xre</name>
    <name evidence="3" type="ordered locus">Aflv_0778</name>
</gene>
<keyword evidence="1" id="KW-0238">DNA-binding</keyword>
<dbReference type="SUPFAM" id="SSF47413">
    <property type="entry name" value="lambda repressor-like DNA-binding domains"/>
    <property type="match status" value="1"/>
</dbReference>
<dbReference type="Pfam" id="PF01381">
    <property type="entry name" value="HTH_3"/>
    <property type="match status" value="1"/>
</dbReference>
<dbReference type="InterPro" id="IPR049639">
    <property type="entry name" value="RstR"/>
</dbReference>
<dbReference type="Gene3D" id="1.10.260.40">
    <property type="entry name" value="lambda repressor-like DNA-binding domains"/>
    <property type="match status" value="1"/>
</dbReference>
<organism evidence="3 4">
    <name type="scientific">Anoxybacillus flavithermus (strain DSM 21510 / WK1)</name>
    <dbReference type="NCBI Taxonomy" id="491915"/>
    <lineage>
        <taxon>Bacteria</taxon>
        <taxon>Bacillati</taxon>
        <taxon>Bacillota</taxon>
        <taxon>Bacilli</taxon>
        <taxon>Bacillales</taxon>
        <taxon>Anoxybacillaceae</taxon>
        <taxon>Anoxybacillus</taxon>
    </lineage>
</organism>
<feature type="domain" description="HTH cro/C1-type" evidence="2">
    <location>
        <begin position="15"/>
        <end position="69"/>
    </location>
</feature>
<evidence type="ECO:0000313" key="4">
    <source>
        <dbReference type="Proteomes" id="UP000000742"/>
    </source>
</evidence>
<protein>
    <submittedName>
        <fullName evidence="3">Predicted transcriptional regulator, xre family</fullName>
    </submittedName>
</protein>
<dbReference type="eggNOG" id="COG1476">
    <property type="taxonomic scope" value="Bacteria"/>
</dbReference>
<dbReference type="Proteomes" id="UP000000742">
    <property type="component" value="Chromosome"/>
</dbReference>
<dbReference type="PANTHER" id="PTHR46558">
    <property type="entry name" value="TRACRIPTIONAL REGULATORY PROTEIN-RELATED-RELATED"/>
    <property type="match status" value="1"/>
</dbReference>
<dbReference type="NCBIfam" id="NF041951">
    <property type="entry name" value="phage_RstR"/>
    <property type="match status" value="1"/>
</dbReference>
<accession>B7GIW5</accession>
<dbReference type="InterPro" id="IPR010982">
    <property type="entry name" value="Lambda_DNA-bd_dom_sf"/>
</dbReference>
<dbReference type="InterPro" id="IPR001387">
    <property type="entry name" value="Cro/C1-type_HTH"/>
</dbReference>
<dbReference type="GO" id="GO:0003677">
    <property type="term" value="F:DNA binding"/>
    <property type="evidence" value="ECO:0007669"/>
    <property type="project" value="UniProtKB-KW"/>
</dbReference>
<dbReference type="CDD" id="cd00093">
    <property type="entry name" value="HTH_XRE"/>
    <property type="match status" value="1"/>
</dbReference>
<proteinExistence type="predicted"/>
<dbReference type="SMART" id="SM00530">
    <property type="entry name" value="HTH_XRE"/>
    <property type="match status" value="1"/>
</dbReference>
<evidence type="ECO:0000313" key="3">
    <source>
        <dbReference type="EMBL" id="ACJ33156.1"/>
    </source>
</evidence>
<evidence type="ECO:0000256" key="1">
    <source>
        <dbReference type="ARBA" id="ARBA00023125"/>
    </source>
</evidence>
<dbReference type="STRING" id="491915.Aflv_0778"/>
<dbReference type="HOGENOM" id="CLU_066192_4_5_9"/>
<dbReference type="AlphaFoldDB" id="B7GIW5"/>
<dbReference type="EMBL" id="CP000922">
    <property type="protein sequence ID" value="ACJ33156.1"/>
    <property type="molecule type" value="Genomic_DNA"/>
</dbReference>